<dbReference type="Gene3D" id="3.90.550.10">
    <property type="entry name" value="Spore Coat Polysaccharide Biosynthesis Protein SpsA, Chain A"/>
    <property type="match status" value="1"/>
</dbReference>
<feature type="transmembrane region" description="Helical" evidence="16">
    <location>
        <begin position="304"/>
        <end position="330"/>
    </location>
</feature>
<evidence type="ECO:0000256" key="13">
    <source>
        <dbReference type="ARBA" id="ARBA00023136"/>
    </source>
</evidence>
<evidence type="ECO:0000256" key="15">
    <source>
        <dbReference type="ARBA" id="ARBA00048104"/>
    </source>
</evidence>
<comment type="subcellular location">
    <subcellularLocation>
        <location evidence="1">Golgi apparatus membrane</location>
        <topology evidence="1">Multi-pass membrane protein</topology>
    </subcellularLocation>
</comment>
<evidence type="ECO:0000256" key="12">
    <source>
        <dbReference type="ARBA" id="ARBA00023098"/>
    </source>
</evidence>
<accession>A0AAV5SY07</accession>
<evidence type="ECO:0000256" key="14">
    <source>
        <dbReference type="ARBA" id="ARBA00047869"/>
    </source>
</evidence>
<evidence type="ECO:0000256" key="16">
    <source>
        <dbReference type="SAM" id="Phobius"/>
    </source>
</evidence>
<gene>
    <name evidence="17" type="ORF">PENTCL1PPCAC_6586</name>
</gene>
<comment type="catalytic activity">
    <reaction evidence="15">
        <text>N-(9Z-octadecenoyl)-sphing-4-enine + UDP-alpha-D-xylose = beta-D-xylosyl-(1&lt;-&gt;1')-N-(9Z-octadecenoyl)-sphing-4-enine + UDP + H(+)</text>
        <dbReference type="Rhea" id="RHEA:70247"/>
        <dbReference type="ChEBI" id="CHEBI:15378"/>
        <dbReference type="ChEBI" id="CHEBI:57632"/>
        <dbReference type="ChEBI" id="CHEBI:58223"/>
        <dbReference type="ChEBI" id="CHEBI:77996"/>
        <dbReference type="ChEBI" id="CHEBI:189081"/>
    </reaction>
    <physiologicalReaction direction="left-to-right" evidence="15">
        <dbReference type="Rhea" id="RHEA:70248"/>
    </physiologicalReaction>
</comment>
<keyword evidence="12" id="KW-0443">Lipid metabolism</keyword>
<keyword evidence="7" id="KW-0328">Glycosyltransferase</keyword>
<comment type="pathway">
    <text evidence="3">Sphingolipid metabolism.</text>
</comment>
<dbReference type="CDD" id="cd02520">
    <property type="entry name" value="Glucosylceramide_synthase"/>
    <property type="match status" value="1"/>
</dbReference>
<keyword evidence="8" id="KW-0808">Transferase</keyword>
<evidence type="ECO:0000256" key="4">
    <source>
        <dbReference type="ARBA" id="ARBA00006739"/>
    </source>
</evidence>
<evidence type="ECO:0000256" key="6">
    <source>
        <dbReference type="ARBA" id="ARBA00022516"/>
    </source>
</evidence>
<dbReference type="SUPFAM" id="SSF53448">
    <property type="entry name" value="Nucleotide-diphospho-sugar transferases"/>
    <property type="match status" value="1"/>
</dbReference>
<evidence type="ECO:0000313" key="18">
    <source>
        <dbReference type="Proteomes" id="UP001432027"/>
    </source>
</evidence>
<dbReference type="FunFam" id="3.90.550.10:FF:000041">
    <property type="entry name" value="UDP-glucose ceramide glucosyltransferase"/>
    <property type="match status" value="1"/>
</dbReference>
<organism evidence="17 18">
    <name type="scientific">Pristionchus entomophagus</name>
    <dbReference type="NCBI Taxonomy" id="358040"/>
    <lineage>
        <taxon>Eukaryota</taxon>
        <taxon>Metazoa</taxon>
        <taxon>Ecdysozoa</taxon>
        <taxon>Nematoda</taxon>
        <taxon>Chromadorea</taxon>
        <taxon>Rhabditida</taxon>
        <taxon>Rhabditina</taxon>
        <taxon>Diplogasteromorpha</taxon>
        <taxon>Diplogasteroidea</taxon>
        <taxon>Neodiplogasteridae</taxon>
        <taxon>Pristionchus</taxon>
    </lineage>
</organism>
<keyword evidence="10 16" id="KW-1133">Transmembrane helix</keyword>
<feature type="transmembrane region" description="Helical" evidence="16">
    <location>
        <begin position="336"/>
        <end position="357"/>
    </location>
</feature>
<evidence type="ECO:0000256" key="10">
    <source>
        <dbReference type="ARBA" id="ARBA00022989"/>
    </source>
</evidence>
<sequence length="399" mass="45439">MSSLVSFLSSLHPSTLISIIFLLFTTGLSLLHILAQFYARYKLHKPIRVLKEYVGVSILKPLVGIDPNLENNLRTFFHIDYPKYELLFCVHDNEDISIPVVKKLMKEFPLIDAQLFIGGEDVGLNPKVNNMMPAYRKSKYPLILISDSGIRMRNDALTDMVGWMGENTALVTQVPFCYDREEWGPSLEQMYFGTSHARIYLVGNMLNFVCSTGMSSMIKKKALEECGGMGKFGDFLAEDYFFGVELTKRGWGCALASLPALQNNGSVTAESFDARACRWTKLRLAMLPHIIIVEPLQDWLVNSIILSLSMWTVTGVNPLLVSLIHTLFWFTSDYSLFKSVHGGPMPITLTRFLLLWLRREILASRVYKNAICYPDISWRKGTYRLDWGGRIKTRPNNHD</sequence>
<dbReference type="Proteomes" id="UP001432027">
    <property type="component" value="Unassembled WGS sequence"/>
</dbReference>
<evidence type="ECO:0000256" key="2">
    <source>
        <dbReference type="ARBA" id="ARBA00004760"/>
    </source>
</evidence>
<protein>
    <recommendedName>
        <fullName evidence="5">ceramide glucosyltransferase</fullName>
        <ecNumber evidence="5">2.4.1.80</ecNumber>
    </recommendedName>
</protein>
<evidence type="ECO:0000256" key="8">
    <source>
        <dbReference type="ARBA" id="ARBA00022679"/>
    </source>
</evidence>
<keyword evidence="6" id="KW-0444">Lipid biosynthesis</keyword>
<dbReference type="InterPro" id="IPR029044">
    <property type="entry name" value="Nucleotide-diphossugar_trans"/>
</dbReference>
<keyword evidence="13 16" id="KW-0472">Membrane</keyword>
<proteinExistence type="inferred from homology"/>
<dbReference type="EMBL" id="BTSX01000002">
    <property type="protein sequence ID" value="GMS84411.1"/>
    <property type="molecule type" value="Genomic_DNA"/>
</dbReference>
<dbReference type="PANTHER" id="PTHR12726:SF0">
    <property type="entry name" value="CERAMIDE GLUCOSYLTRANSFERASE"/>
    <property type="match status" value="1"/>
</dbReference>
<keyword evidence="11" id="KW-0333">Golgi apparatus</keyword>
<dbReference type="Pfam" id="PF13506">
    <property type="entry name" value="Glyco_transf_21"/>
    <property type="match status" value="1"/>
</dbReference>
<evidence type="ECO:0000256" key="3">
    <source>
        <dbReference type="ARBA" id="ARBA00004991"/>
    </source>
</evidence>
<evidence type="ECO:0000256" key="5">
    <source>
        <dbReference type="ARBA" id="ARBA00012699"/>
    </source>
</evidence>
<keyword evidence="9 16" id="KW-0812">Transmembrane</keyword>
<dbReference type="PANTHER" id="PTHR12726">
    <property type="entry name" value="CERAMIDE GLUCOSYLTRANSFERASE"/>
    <property type="match status" value="1"/>
</dbReference>
<dbReference type="GO" id="GO:0000139">
    <property type="term" value="C:Golgi membrane"/>
    <property type="evidence" value="ECO:0007669"/>
    <property type="project" value="UniProtKB-SubCell"/>
</dbReference>
<evidence type="ECO:0000256" key="1">
    <source>
        <dbReference type="ARBA" id="ARBA00004653"/>
    </source>
</evidence>
<dbReference type="GO" id="GO:0008120">
    <property type="term" value="F:ceramide glucosyltransferase activity"/>
    <property type="evidence" value="ECO:0007669"/>
    <property type="project" value="UniProtKB-EC"/>
</dbReference>
<feature type="transmembrane region" description="Helical" evidence="16">
    <location>
        <begin position="16"/>
        <end position="39"/>
    </location>
</feature>
<reference evidence="17" key="1">
    <citation type="submission" date="2023-10" db="EMBL/GenBank/DDBJ databases">
        <title>Genome assembly of Pristionchus species.</title>
        <authorList>
            <person name="Yoshida K."/>
            <person name="Sommer R.J."/>
        </authorList>
    </citation>
    <scope>NUCLEOTIDE SEQUENCE</scope>
    <source>
        <strain evidence="17">RS0144</strain>
    </source>
</reference>
<comment type="catalytic activity">
    <reaction evidence="14">
        <text>UDP-alpha-D-xylose + an N-acylsphing-4-enine = a beta-D-xylosyl-(1&lt;-&gt;1')-N-acylsphing-4-enine + UDP + H(+)</text>
        <dbReference type="Rhea" id="RHEA:70243"/>
        <dbReference type="ChEBI" id="CHEBI:15378"/>
        <dbReference type="ChEBI" id="CHEBI:52639"/>
        <dbReference type="ChEBI" id="CHEBI:57632"/>
        <dbReference type="ChEBI" id="CHEBI:58223"/>
        <dbReference type="ChEBI" id="CHEBI:189068"/>
    </reaction>
    <physiologicalReaction direction="left-to-right" evidence="14">
        <dbReference type="Rhea" id="RHEA:70244"/>
    </physiologicalReaction>
</comment>
<name>A0AAV5SY07_9BILA</name>
<dbReference type="AlphaFoldDB" id="A0AAV5SY07"/>
<evidence type="ECO:0000256" key="7">
    <source>
        <dbReference type="ARBA" id="ARBA00022676"/>
    </source>
</evidence>
<comment type="caution">
    <text evidence="17">The sequence shown here is derived from an EMBL/GenBank/DDBJ whole genome shotgun (WGS) entry which is preliminary data.</text>
</comment>
<evidence type="ECO:0000256" key="11">
    <source>
        <dbReference type="ARBA" id="ARBA00023034"/>
    </source>
</evidence>
<evidence type="ECO:0000313" key="17">
    <source>
        <dbReference type="EMBL" id="GMS84411.1"/>
    </source>
</evidence>
<comment type="similarity">
    <text evidence="4">Belongs to the glycosyltransferase 2 family.</text>
</comment>
<evidence type="ECO:0000256" key="9">
    <source>
        <dbReference type="ARBA" id="ARBA00022692"/>
    </source>
</evidence>
<comment type="pathway">
    <text evidence="2">Lipid metabolism; sphingolipid metabolism.</text>
</comment>
<dbReference type="EC" id="2.4.1.80" evidence="5"/>
<dbReference type="InterPro" id="IPR025993">
    <property type="entry name" value="Ceramide_glucosylTrfase"/>
</dbReference>
<dbReference type="GO" id="GO:0006679">
    <property type="term" value="P:glucosylceramide biosynthetic process"/>
    <property type="evidence" value="ECO:0007669"/>
    <property type="project" value="TreeGrafter"/>
</dbReference>
<keyword evidence="18" id="KW-1185">Reference proteome</keyword>